<dbReference type="Pfam" id="PF25210">
    <property type="entry name" value="Kelch_FKB95"/>
    <property type="match status" value="1"/>
</dbReference>
<gene>
    <name evidence="3" type="ORF">ZIOFF_008490</name>
</gene>
<feature type="domain" description="FKB95-like N-terminal Kelch" evidence="2">
    <location>
        <begin position="106"/>
        <end position="356"/>
    </location>
</feature>
<evidence type="ECO:0000313" key="3">
    <source>
        <dbReference type="EMBL" id="KAG6534587.1"/>
    </source>
</evidence>
<dbReference type="CDD" id="cd22152">
    <property type="entry name" value="F-box_AtAFR-like"/>
    <property type="match status" value="1"/>
</dbReference>
<dbReference type="Proteomes" id="UP000734854">
    <property type="component" value="Unassembled WGS sequence"/>
</dbReference>
<reference evidence="3 4" key="1">
    <citation type="submission" date="2020-08" db="EMBL/GenBank/DDBJ databases">
        <title>Plant Genome Project.</title>
        <authorList>
            <person name="Zhang R.-G."/>
        </authorList>
    </citation>
    <scope>NUCLEOTIDE SEQUENCE [LARGE SCALE GENOMIC DNA]</scope>
    <source>
        <tissue evidence="3">Rhizome</tissue>
    </source>
</reference>
<dbReference type="InterPro" id="IPR057499">
    <property type="entry name" value="Kelch_FKB95"/>
</dbReference>
<organism evidence="3 4">
    <name type="scientific">Zingiber officinale</name>
    <name type="common">Ginger</name>
    <name type="synonym">Amomum zingiber</name>
    <dbReference type="NCBI Taxonomy" id="94328"/>
    <lineage>
        <taxon>Eukaryota</taxon>
        <taxon>Viridiplantae</taxon>
        <taxon>Streptophyta</taxon>
        <taxon>Embryophyta</taxon>
        <taxon>Tracheophyta</taxon>
        <taxon>Spermatophyta</taxon>
        <taxon>Magnoliopsida</taxon>
        <taxon>Liliopsida</taxon>
        <taxon>Zingiberales</taxon>
        <taxon>Zingiberaceae</taxon>
        <taxon>Zingiber</taxon>
    </lineage>
</organism>
<dbReference type="OrthoDB" id="45365at2759"/>
<dbReference type="InterPro" id="IPR050354">
    <property type="entry name" value="F-box/kelch-repeat_ARATH"/>
</dbReference>
<protein>
    <recommendedName>
        <fullName evidence="5">F-box/kelch-repeat protein SKIP6</fullName>
    </recommendedName>
</protein>
<dbReference type="PANTHER" id="PTHR24414">
    <property type="entry name" value="F-BOX/KELCH-REPEAT PROTEIN SKIP4"/>
    <property type="match status" value="1"/>
</dbReference>
<name>A0A8J5HYW1_ZINOF</name>
<evidence type="ECO:0008006" key="5">
    <source>
        <dbReference type="Google" id="ProtNLM"/>
    </source>
</evidence>
<dbReference type="Pfam" id="PF00646">
    <property type="entry name" value="F-box"/>
    <property type="match status" value="1"/>
</dbReference>
<accession>A0A8J5HYW1</accession>
<sequence length="374" mass="39700">MAHPAAAVAVAVAAVGDLIPGIPDDVAVRCIAQVPRSHHPFLAVVSRSWRSLLGSPIFCAARSQLSLPDPPALALALNLRSPTDQSWFLLDPFLRFSGSRKKSPPPLRLPSPPLPAIGSACASLGGSLFLLGGSVADVPSLAVQIFDARLRRWSSGPRMSAAREFAAAAAVGGRIYAIGGCLPRADAWAESLDPSAGGKWAVVPSPMLIREKWMHGCAVLAGRILAVADRGGLVYDPAAPSNEARWGPVPPVLDNGWRGRATVVGGILYSYDFLGKIKGYDPESDEWKKVEGVENELPTFLCGATLTNLGGLLCLLWTGKDLASRRKEMVIEWAGIEISKTTDGRLQGSLLWQEPVVLDAPKGSYIAHCVPLDL</sequence>
<dbReference type="AlphaFoldDB" id="A0A8J5HYW1"/>
<dbReference type="PANTHER" id="PTHR24414:SF23">
    <property type="entry name" value="F-BOX_KELCH-REPEAT PROTEIN SKIP6"/>
    <property type="match status" value="1"/>
</dbReference>
<evidence type="ECO:0000313" key="4">
    <source>
        <dbReference type="Proteomes" id="UP000734854"/>
    </source>
</evidence>
<dbReference type="EMBL" id="JACMSC010000002">
    <property type="protein sequence ID" value="KAG6534587.1"/>
    <property type="molecule type" value="Genomic_DNA"/>
</dbReference>
<comment type="caution">
    <text evidence="3">The sequence shown here is derived from an EMBL/GenBank/DDBJ whole genome shotgun (WGS) entry which is preliminary data.</text>
</comment>
<feature type="domain" description="F-box" evidence="1">
    <location>
        <begin position="21"/>
        <end position="58"/>
    </location>
</feature>
<evidence type="ECO:0000259" key="1">
    <source>
        <dbReference type="Pfam" id="PF00646"/>
    </source>
</evidence>
<dbReference type="InterPro" id="IPR001810">
    <property type="entry name" value="F-box_dom"/>
</dbReference>
<evidence type="ECO:0000259" key="2">
    <source>
        <dbReference type="Pfam" id="PF25210"/>
    </source>
</evidence>
<keyword evidence="4" id="KW-1185">Reference proteome</keyword>
<proteinExistence type="predicted"/>